<accession>A0ABR3LUS0</accession>
<sequence>MITSLANSSPKGDEPKKMTAREREGGRNCMNCISLCLKNSVIQHPASCAMQSWRTRAGDLWTLNSHSALDTGSVCLALQPPIFWRNSNNILCNFYFV</sequence>
<feature type="compositionally biased region" description="Polar residues" evidence="1">
    <location>
        <begin position="1"/>
        <end position="10"/>
    </location>
</feature>
<keyword evidence="3" id="KW-1185">Reference proteome</keyword>
<feature type="compositionally biased region" description="Basic and acidic residues" evidence="1">
    <location>
        <begin position="11"/>
        <end position="23"/>
    </location>
</feature>
<evidence type="ECO:0000313" key="3">
    <source>
        <dbReference type="Proteomes" id="UP001558613"/>
    </source>
</evidence>
<proteinExistence type="predicted"/>
<name>A0ABR3LUS0_9TELE</name>
<reference evidence="2 3" key="1">
    <citation type="submission" date="2023-09" db="EMBL/GenBank/DDBJ databases">
        <authorList>
            <person name="Wang M."/>
        </authorList>
    </citation>
    <scope>NUCLEOTIDE SEQUENCE [LARGE SCALE GENOMIC DNA]</scope>
    <source>
        <strain evidence="2">GT-2023</strain>
        <tissue evidence="2">Liver</tissue>
    </source>
</reference>
<protein>
    <submittedName>
        <fullName evidence="2">Uncharacterized protein</fullName>
    </submittedName>
</protein>
<dbReference type="EMBL" id="JAYMGO010000018">
    <property type="protein sequence ID" value="KAL1256643.1"/>
    <property type="molecule type" value="Genomic_DNA"/>
</dbReference>
<feature type="region of interest" description="Disordered" evidence="1">
    <location>
        <begin position="1"/>
        <end position="23"/>
    </location>
</feature>
<organism evidence="2 3">
    <name type="scientific">Cirrhinus molitorella</name>
    <name type="common">mud carp</name>
    <dbReference type="NCBI Taxonomy" id="172907"/>
    <lineage>
        <taxon>Eukaryota</taxon>
        <taxon>Metazoa</taxon>
        <taxon>Chordata</taxon>
        <taxon>Craniata</taxon>
        <taxon>Vertebrata</taxon>
        <taxon>Euteleostomi</taxon>
        <taxon>Actinopterygii</taxon>
        <taxon>Neopterygii</taxon>
        <taxon>Teleostei</taxon>
        <taxon>Ostariophysi</taxon>
        <taxon>Cypriniformes</taxon>
        <taxon>Cyprinidae</taxon>
        <taxon>Labeoninae</taxon>
        <taxon>Labeonini</taxon>
        <taxon>Cirrhinus</taxon>
    </lineage>
</organism>
<evidence type="ECO:0000313" key="2">
    <source>
        <dbReference type="EMBL" id="KAL1256643.1"/>
    </source>
</evidence>
<evidence type="ECO:0000256" key="1">
    <source>
        <dbReference type="SAM" id="MobiDB-lite"/>
    </source>
</evidence>
<comment type="caution">
    <text evidence="2">The sequence shown here is derived from an EMBL/GenBank/DDBJ whole genome shotgun (WGS) entry which is preliminary data.</text>
</comment>
<dbReference type="Proteomes" id="UP001558613">
    <property type="component" value="Unassembled WGS sequence"/>
</dbReference>
<gene>
    <name evidence="2" type="ORF">QQF64_012188</name>
</gene>